<keyword evidence="6" id="KW-0735">Signal-anchor</keyword>
<dbReference type="InterPro" id="IPR051757">
    <property type="entry name" value="Beta-gal_alpha2-3_sialyltrans"/>
</dbReference>
<reference evidence="12" key="2">
    <citation type="submission" date="2025-09" db="UniProtKB">
        <authorList>
            <consortium name="Ensembl"/>
        </authorList>
    </citation>
    <scope>IDENTIFICATION</scope>
</reference>
<dbReference type="Ensembl" id="ENSEBUT00000012044.1">
    <property type="protein sequence ID" value="ENSEBUP00000011474.1"/>
    <property type="gene ID" value="ENSEBUG00000007358.1"/>
</dbReference>
<dbReference type="Proteomes" id="UP000694388">
    <property type="component" value="Unplaced"/>
</dbReference>
<dbReference type="PANTHER" id="PTHR46032">
    <property type="entry name" value="ALPHA-2,3-SIALYLTRANSFERASE ST3GAL I ISOFORM X1"/>
    <property type="match status" value="1"/>
</dbReference>
<evidence type="ECO:0000256" key="3">
    <source>
        <dbReference type="ARBA" id="ARBA00022676"/>
    </source>
</evidence>
<keyword evidence="3" id="KW-0328">Glycosyltransferase</keyword>
<dbReference type="Gene3D" id="3.90.1480.20">
    <property type="entry name" value="Glycosyl transferase family 29"/>
    <property type="match status" value="1"/>
</dbReference>
<keyword evidence="4" id="KW-0808">Transferase</keyword>
<protein>
    <submittedName>
        <fullName evidence="12">Uncharacterized protein</fullName>
    </submittedName>
</protein>
<evidence type="ECO:0000256" key="6">
    <source>
        <dbReference type="ARBA" id="ARBA00022968"/>
    </source>
</evidence>
<dbReference type="Pfam" id="PF00777">
    <property type="entry name" value="Glyco_transf_29"/>
    <property type="match status" value="1"/>
</dbReference>
<evidence type="ECO:0000256" key="11">
    <source>
        <dbReference type="SAM" id="Phobius"/>
    </source>
</evidence>
<dbReference type="AlphaFoldDB" id="A0A8C4Q843"/>
<dbReference type="GO" id="GO:0097503">
    <property type="term" value="P:sialylation"/>
    <property type="evidence" value="ECO:0007669"/>
    <property type="project" value="TreeGrafter"/>
</dbReference>
<evidence type="ECO:0000256" key="8">
    <source>
        <dbReference type="ARBA" id="ARBA00023034"/>
    </source>
</evidence>
<evidence type="ECO:0000256" key="2">
    <source>
        <dbReference type="ARBA" id="ARBA00006003"/>
    </source>
</evidence>
<keyword evidence="8" id="KW-0333">Golgi apparatus</keyword>
<name>A0A8C4Q843_EPTBU</name>
<comment type="similarity">
    <text evidence="2">Belongs to the glycosyltransferase 29 family.</text>
</comment>
<feature type="transmembrane region" description="Helical" evidence="11">
    <location>
        <begin position="7"/>
        <end position="26"/>
    </location>
</feature>
<sequence length="334" mass="38430">MERRANKFLMLVAIAMFLYFVVPSFLGMNDPELKNGWRSDFKNVEPDVLISDTDMKERFSRIYLMDSDSHQNFLQKSPMRLNSPRVVVPLVRKSMDLELEVPQQIIMGDSHLHRGTPSLIHTTIVQTPKSFNLPQADQRMFNGLDSVREVLRAFTGFSRSTLGSSQDSVWTSCKPDQDNRSPWFVKRFDNSAQPVLPFSQAISLEDFNWWKSLQLRSATYHAFRGVLALLKQKLSSNRVFFKEKTKDNCIRCAVVGNSHILRGSGFGRTIDCHDYVFRMNRAPVRGFERDVGSTTTHYFIYPESTTSVIQGSGLVFIPFKLSDLHWLYPRDIGK</sequence>
<organism evidence="12 13">
    <name type="scientific">Eptatretus burgeri</name>
    <name type="common">Inshore hagfish</name>
    <dbReference type="NCBI Taxonomy" id="7764"/>
    <lineage>
        <taxon>Eukaryota</taxon>
        <taxon>Metazoa</taxon>
        <taxon>Chordata</taxon>
        <taxon>Craniata</taxon>
        <taxon>Vertebrata</taxon>
        <taxon>Cyclostomata</taxon>
        <taxon>Myxini</taxon>
        <taxon>Myxiniformes</taxon>
        <taxon>Myxinidae</taxon>
        <taxon>Eptatretinae</taxon>
        <taxon>Eptatretus</taxon>
    </lineage>
</organism>
<proteinExistence type="inferred from homology"/>
<comment type="subcellular location">
    <subcellularLocation>
        <location evidence="1">Golgi apparatus membrane</location>
        <topology evidence="1">Single-pass type II membrane protein</topology>
    </subcellularLocation>
</comment>
<reference evidence="12" key="1">
    <citation type="submission" date="2025-08" db="UniProtKB">
        <authorList>
            <consortium name="Ensembl"/>
        </authorList>
    </citation>
    <scope>IDENTIFICATION</scope>
</reference>
<dbReference type="InterPro" id="IPR001675">
    <property type="entry name" value="Glyco_trans_29"/>
</dbReference>
<evidence type="ECO:0000256" key="7">
    <source>
        <dbReference type="ARBA" id="ARBA00022989"/>
    </source>
</evidence>
<keyword evidence="9 11" id="KW-0472">Membrane</keyword>
<evidence type="ECO:0000256" key="5">
    <source>
        <dbReference type="ARBA" id="ARBA00022692"/>
    </source>
</evidence>
<keyword evidence="5 11" id="KW-0812">Transmembrane</keyword>
<dbReference type="FunFam" id="3.90.1480.20:FF:000015">
    <property type="entry name" value="Lactosylceramide alpha-2,3-sialyltransferase"/>
    <property type="match status" value="1"/>
</dbReference>
<evidence type="ECO:0000313" key="13">
    <source>
        <dbReference type="Proteomes" id="UP000694388"/>
    </source>
</evidence>
<keyword evidence="7 11" id="KW-1133">Transmembrane helix</keyword>
<keyword evidence="10" id="KW-0325">Glycoprotein</keyword>
<evidence type="ECO:0000256" key="9">
    <source>
        <dbReference type="ARBA" id="ARBA00023136"/>
    </source>
</evidence>
<evidence type="ECO:0000256" key="1">
    <source>
        <dbReference type="ARBA" id="ARBA00004323"/>
    </source>
</evidence>
<evidence type="ECO:0000256" key="4">
    <source>
        <dbReference type="ARBA" id="ARBA00022679"/>
    </source>
</evidence>
<dbReference type="GO" id="GO:0000139">
    <property type="term" value="C:Golgi membrane"/>
    <property type="evidence" value="ECO:0007669"/>
    <property type="project" value="UniProtKB-SubCell"/>
</dbReference>
<evidence type="ECO:0000313" key="12">
    <source>
        <dbReference type="Ensembl" id="ENSEBUP00000011474.1"/>
    </source>
</evidence>
<keyword evidence="13" id="KW-1185">Reference proteome</keyword>
<accession>A0A8C4Q843</accession>
<dbReference type="GO" id="GO:0003836">
    <property type="term" value="F:beta-galactoside (CMP) alpha-2,3-sialyltransferase activity"/>
    <property type="evidence" value="ECO:0007669"/>
    <property type="project" value="TreeGrafter"/>
</dbReference>
<dbReference type="PANTHER" id="PTHR46032:SF2">
    <property type="entry name" value="GAL BETA 1,3-GALNAC ALPHA-2,3-SIALYL TRANSFERASE-RELATED"/>
    <property type="match status" value="1"/>
</dbReference>
<dbReference type="GeneTree" id="ENSGT00940000154725"/>
<evidence type="ECO:0000256" key="10">
    <source>
        <dbReference type="ARBA" id="ARBA00023180"/>
    </source>
</evidence>
<dbReference type="InterPro" id="IPR038578">
    <property type="entry name" value="GT29-like_sf"/>
</dbReference>